<keyword evidence="3" id="KW-1185">Reference proteome</keyword>
<dbReference type="OrthoDB" id="10548739at2759"/>
<dbReference type="AlphaFoldDB" id="A0A8T8WPW0"/>
<gene>
    <name evidence="2" type="ORF">BO86DRAFT_403258</name>
</gene>
<protein>
    <submittedName>
        <fullName evidence="2">Uncharacterized protein</fullName>
    </submittedName>
</protein>
<dbReference type="RefSeq" id="XP_025523730.1">
    <property type="nucleotide sequence ID" value="XM_025673923.1"/>
</dbReference>
<evidence type="ECO:0000313" key="2">
    <source>
        <dbReference type="EMBL" id="RAH77836.1"/>
    </source>
</evidence>
<dbReference type="Proteomes" id="UP000249497">
    <property type="component" value="Unassembled WGS sequence"/>
</dbReference>
<organism evidence="2 3">
    <name type="scientific">Aspergillus japonicus CBS 114.51</name>
    <dbReference type="NCBI Taxonomy" id="1448312"/>
    <lineage>
        <taxon>Eukaryota</taxon>
        <taxon>Fungi</taxon>
        <taxon>Dikarya</taxon>
        <taxon>Ascomycota</taxon>
        <taxon>Pezizomycotina</taxon>
        <taxon>Eurotiomycetes</taxon>
        <taxon>Eurotiomycetidae</taxon>
        <taxon>Eurotiales</taxon>
        <taxon>Aspergillaceae</taxon>
        <taxon>Aspergillus</taxon>
        <taxon>Aspergillus subgen. Circumdati</taxon>
    </lineage>
</organism>
<feature type="compositionally biased region" description="Gly residues" evidence="1">
    <location>
        <begin position="22"/>
        <end position="35"/>
    </location>
</feature>
<evidence type="ECO:0000313" key="3">
    <source>
        <dbReference type="Proteomes" id="UP000249497"/>
    </source>
</evidence>
<accession>A0A8T8WPW0</accession>
<feature type="compositionally biased region" description="Pro residues" evidence="1">
    <location>
        <begin position="55"/>
        <end position="65"/>
    </location>
</feature>
<dbReference type="EMBL" id="KZ824835">
    <property type="protein sequence ID" value="RAH77836.1"/>
    <property type="molecule type" value="Genomic_DNA"/>
</dbReference>
<reference evidence="2 3" key="1">
    <citation type="submission" date="2018-02" db="EMBL/GenBank/DDBJ databases">
        <title>The genomes of Aspergillus section Nigri reveals drivers in fungal speciation.</title>
        <authorList>
            <consortium name="DOE Joint Genome Institute"/>
            <person name="Vesth T.C."/>
            <person name="Nybo J."/>
            <person name="Theobald S."/>
            <person name="Brandl J."/>
            <person name="Frisvad J.C."/>
            <person name="Nielsen K.F."/>
            <person name="Lyhne E.K."/>
            <person name="Kogle M.E."/>
            <person name="Kuo A."/>
            <person name="Riley R."/>
            <person name="Clum A."/>
            <person name="Nolan M."/>
            <person name="Lipzen A."/>
            <person name="Salamov A."/>
            <person name="Henrissat B."/>
            <person name="Wiebenga A."/>
            <person name="De vries R.P."/>
            <person name="Grigoriev I.V."/>
            <person name="Mortensen U.H."/>
            <person name="Andersen M.R."/>
            <person name="Baker S.E."/>
        </authorList>
    </citation>
    <scope>NUCLEOTIDE SEQUENCE [LARGE SCALE GENOMIC DNA]</scope>
    <source>
        <strain evidence="2 3">CBS 114.51</strain>
    </source>
</reference>
<name>A0A8T8WPW0_ASPJA</name>
<proteinExistence type="predicted"/>
<feature type="region of interest" description="Disordered" evidence="1">
    <location>
        <begin position="1"/>
        <end position="75"/>
    </location>
</feature>
<evidence type="ECO:0000256" key="1">
    <source>
        <dbReference type="SAM" id="MobiDB-lite"/>
    </source>
</evidence>
<dbReference type="GeneID" id="37177615"/>
<sequence length="118" mass="12021">MAVAPSPGRPVGGSHLPPWKALGGGEVATGSGGGQLAAAGRPSLYGGGRPLGITPGPPSVCPPRSGPAGAGAPVKSLDEDTLVFGMAQSYDDTDPEEQPLSTFDLKFHDESLNQWTRW</sequence>